<dbReference type="InterPro" id="IPR045087">
    <property type="entry name" value="Cu-oxidase_fam"/>
</dbReference>
<evidence type="ECO:0000259" key="2">
    <source>
        <dbReference type="Pfam" id="PF07731"/>
    </source>
</evidence>
<comment type="caution">
    <text evidence="3">The sequence shown here is derived from an EMBL/GenBank/DDBJ whole genome shotgun (WGS) entry which is preliminary data.</text>
</comment>
<evidence type="ECO:0000313" key="4">
    <source>
        <dbReference type="Proteomes" id="UP000234323"/>
    </source>
</evidence>
<dbReference type="GO" id="GO:0016491">
    <property type="term" value="F:oxidoreductase activity"/>
    <property type="evidence" value="ECO:0007669"/>
    <property type="project" value="InterPro"/>
</dbReference>
<dbReference type="EMBL" id="LLXI01001672">
    <property type="protein sequence ID" value="PKY54730.1"/>
    <property type="molecule type" value="Genomic_DNA"/>
</dbReference>
<dbReference type="Gene3D" id="2.60.40.420">
    <property type="entry name" value="Cupredoxins - blue copper proteins"/>
    <property type="match status" value="1"/>
</dbReference>
<dbReference type="VEuPathDB" id="FungiDB:RhiirA1_521718"/>
<dbReference type="PANTHER" id="PTHR11709">
    <property type="entry name" value="MULTI-COPPER OXIDASE"/>
    <property type="match status" value="1"/>
</dbReference>
<reference evidence="3 4" key="1">
    <citation type="submission" date="2015-10" db="EMBL/GenBank/DDBJ databases">
        <title>Genome analyses suggest a sexual origin of heterokaryosis in a supposedly ancient asexual fungus.</title>
        <authorList>
            <person name="Ropars J."/>
            <person name="Sedzielewska K."/>
            <person name="Noel J."/>
            <person name="Charron P."/>
            <person name="Farinelli L."/>
            <person name="Marton T."/>
            <person name="Kruger M."/>
            <person name="Pelin A."/>
            <person name="Brachmann A."/>
            <person name="Corradi N."/>
        </authorList>
    </citation>
    <scope>NUCLEOTIDE SEQUENCE [LARGE SCALE GENOMIC DNA]</scope>
    <source>
        <strain evidence="3 4">A4</strain>
    </source>
</reference>
<dbReference type="PANTHER" id="PTHR11709:SF361">
    <property type="entry name" value="IRON TRANSPORT MULTICOPPER OXIDASE FET3"/>
    <property type="match status" value="1"/>
</dbReference>
<proteinExistence type="inferred from homology"/>
<organism evidence="3 4">
    <name type="scientific">Rhizophagus irregularis</name>
    <dbReference type="NCBI Taxonomy" id="588596"/>
    <lineage>
        <taxon>Eukaryota</taxon>
        <taxon>Fungi</taxon>
        <taxon>Fungi incertae sedis</taxon>
        <taxon>Mucoromycota</taxon>
        <taxon>Glomeromycotina</taxon>
        <taxon>Glomeromycetes</taxon>
        <taxon>Glomerales</taxon>
        <taxon>Glomeraceae</taxon>
        <taxon>Rhizophagus</taxon>
    </lineage>
</organism>
<dbReference type="AlphaFoldDB" id="A0A2I1H776"/>
<evidence type="ECO:0000313" key="3">
    <source>
        <dbReference type="EMBL" id="PKY54730.1"/>
    </source>
</evidence>
<evidence type="ECO:0000256" key="1">
    <source>
        <dbReference type="ARBA" id="ARBA00010609"/>
    </source>
</evidence>
<dbReference type="Proteomes" id="UP000234323">
    <property type="component" value="Unassembled WGS sequence"/>
</dbReference>
<sequence length="109" mass="12406">MSQLKIYQKEQNSVIFNHSDGIAEIYVNNNNAANHPFHLDGHVFAVMFVGEKGQFPDESEYNKRNPIVRDTVTIPGNGFLVIRFIADNPAPTQRMFNSIIVNEIRNDSQ</sequence>
<keyword evidence="4" id="KW-1185">Reference proteome</keyword>
<dbReference type="InterPro" id="IPR008972">
    <property type="entry name" value="Cupredoxin"/>
</dbReference>
<gene>
    <name evidence="3" type="ORF">RhiirA4_473704</name>
</gene>
<name>A0A2I1H776_9GLOM</name>
<protein>
    <recommendedName>
        <fullName evidence="2">Plastocyanin-like domain-containing protein</fullName>
    </recommendedName>
</protein>
<dbReference type="InterPro" id="IPR011706">
    <property type="entry name" value="Cu-oxidase_C"/>
</dbReference>
<feature type="domain" description="Plastocyanin-like" evidence="2">
    <location>
        <begin position="8"/>
        <end position="91"/>
    </location>
</feature>
<dbReference type="Pfam" id="PF07731">
    <property type="entry name" value="Cu-oxidase_2"/>
    <property type="match status" value="1"/>
</dbReference>
<comment type="similarity">
    <text evidence="1">Belongs to the multicopper oxidase family.</text>
</comment>
<dbReference type="GO" id="GO:0005507">
    <property type="term" value="F:copper ion binding"/>
    <property type="evidence" value="ECO:0007669"/>
    <property type="project" value="InterPro"/>
</dbReference>
<accession>A0A2I1H776</accession>
<dbReference type="SUPFAM" id="SSF49503">
    <property type="entry name" value="Cupredoxins"/>
    <property type="match status" value="1"/>
</dbReference>